<comment type="caution">
    <text evidence="1">The sequence shown here is derived from an EMBL/GenBank/DDBJ whole genome shotgun (WGS) entry which is preliminary data.</text>
</comment>
<organism evidence="1 2">
    <name type="scientific">Pseudohalocynthiibacter aestuariivivens</name>
    <dbReference type="NCBI Taxonomy" id="1591409"/>
    <lineage>
        <taxon>Bacteria</taxon>
        <taxon>Pseudomonadati</taxon>
        <taxon>Pseudomonadota</taxon>
        <taxon>Alphaproteobacteria</taxon>
        <taxon>Rhodobacterales</taxon>
        <taxon>Paracoccaceae</taxon>
        <taxon>Pseudohalocynthiibacter</taxon>
    </lineage>
</organism>
<accession>A0ABV5JMH8</accession>
<proteinExistence type="predicted"/>
<gene>
    <name evidence="1" type="ORF">ACFFUT_17960</name>
</gene>
<reference evidence="1 2" key="1">
    <citation type="submission" date="2024-09" db="EMBL/GenBank/DDBJ databases">
        <authorList>
            <person name="Sun Q."/>
            <person name="Mori K."/>
        </authorList>
    </citation>
    <scope>NUCLEOTIDE SEQUENCE [LARGE SCALE GENOMIC DNA]</scope>
    <source>
        <strain evidence="1 2">CECT 8726</strain>
    </source>
</reference>
<keyword evidence="2" id="KW-1185">Reference proteome</keyword>
<sequence>MYAKAEYCDIGYCLLEDRGGFAFQPPRTVFESRSKALGMRAIQNCPAVNTIERQLIEIPSPIALRMSLSIASGKLDFRINSTGTFAKPNVLKSLVSAEPPERWRDPNKPVLRMKLPFFFVTDEPCAASILPPFLSPSLRQWPGTVVAGSYPVTNWPQNITWALEWDKIDEELIIRQGEPLAYAMFEFNDPNKRPKLIEAELTDELAEYRAGMDGVHQLTNQIEELWMKASERRPAKLLTPLSVDA</sequence>
<evidence type="ECO:0000313" key="1">
    <source>
        <dbReference type="EMBL" id="MFB9233682.1"/>
    </source>
</evidence>
<dbReference type="RefSeq" id="WP_213889517.1">
    <property type="nucleotide sequence ID" value="NZ_JAGFNU010000007.1"/>
</dbReference>
<evidence type="ECO:0000313" key="2">
    <source>
        <dbReference type="Proteomes" id="UP001589683"/>
    </source>
</evidence>
<protein>
    <submittedName>
        <fullName evidence="1">Uncharacterized protein</fullName>
    </submittedName>
</protein>
<dbReference type="EMBL" id="JBHMEA010000051">
    <property type="protein sequence ID" value="MFB9233682.1"/>
    <property type="molecule type" value="Genomic_DNA"/>
</dbReference>
<name>A0ABV5JMH8_9RHOB</name>
<dbReference type="Proteomes" id="UP001589683">
    <property type="component" value="Unassembled WGS sequence"/>
</dbReference>